<dbReference type="GO" id="GO:0030245">
    <property type="term" value="P:cellulose catabolic process"/>
    <property type="evidence" value="ECO:0007669"/>
    <property type="project" value="UniProtKB-KW"/>
</dbReference>
<evidence type="ECO:0000256" key="4">
    <source>
        <dbReference type="ARBA" id="ARBA00022723"/>
    </source>
</evidence>
<dbReference type="EMBL" id="MU007084">
    <property type="protein sequence ID" value="KAF2423211.1"/>
    <property type="molecule type" value="Genomic_DNA"/>
</dbReference>
<sequence length="270" mass="30510">FIMKSFISLSALFGLSAAHGIIKTITIDGTVYPGFDPRFDIQWNQKRIEWGFSSKSSAQGVGPVSNVTSPDMTCRFSPIVPPALTAVARAGSDVIYKWTDYPGNHKGPIITYMGRLATPTQNPAEVEFFKIHETTYDKQTGLWANDVLRKNNMTWKVAIPSDLKEGNYIIRHEVVALHYAGLDNRSEFYISCLNVKLLGDGTAEPRGVRFPGAYKATDPGLKIDIYDRENRYVRYRPTRLHSLSNMLLYRSPQDQRFTMDSIILPRVLLQ</sequence>
<keyword evidence="6" id="KW-0136">Cellulose degradation</keyword>
<keyword evidence="18" id="KW-0378">Hydrolase</keyword>
<protein>
    <recommendedName>
        <fullName evidence="15">lytic cellulose monooxygenase (C4-dehydrogenating)</fullName>
        <ecNumber evidence="15">1.14.99.56</ecNumber>
    </recommendedName>
</protein>
<feature type="domain" description="Auxiliary Activity family 9 catalytic" evidence="17">
    <location>
        <begin position="19"/>
        <end position="230"/>
    </location>
</feature>
<evidence type="ECO:0000256" key="8">
    <source>
        <dbReference type="ARBA" id="ARBA00023008"/>
    </source>
</evidence>
<evidence type="ECO:0000256" key="2">
    <source>
        <dbReference type="ARBA" id="ARBA00004613"/>
    </source>
</evidence>
<dbReference type="Proteomes" id="UP000800235">
    <property type="component" value="Unassembled WGS sequence"/>
</dbReference>
<evidence type="ECO:0000256" key="11">
    <source>
        <dbReference type="ARBA" id="ARBA00023277"/>
    </source>
</evidence>
<dbReference type="GO" id="GO:0005576">
    <property type="term" value="C:extracellular region"/>
    <property type="evidence" value="ECO:0007669"/>
    <property type="project" value="UniProtKB-SubCell"/>
</dbReference>
<evidence type="ECO:0000256" key="14">
    <source>
        <dbReference type="ARBA" id="ARBA00045077"/>
    </source>
</evidence>
<evidence type="ECO:0000313" key="18">
    <source>
        <dbReference type="EMBL" id="KAF2423211.1"/>
    </source>
</evidence>
<evidence type="ECO:0000256" key="13">
    <source>
        <dbReference type="ARBA" id="ARBA00044502"/>
    </source>
</evidence>
<reference evidence="18" key="1">
    <citation type="journal article" date="2020" name="Stud. Mycol.">
        <title>101 Dothideomycetes genomes: a test case for predicting lifestyles and emergence of pathogens.</title>
        <authorList>
            <person name="Haridas S."/>
            <person name="Albert R."/>
            <person name="Binder M."/>
            <person name="Bloem J."/>
            <person name="Labutti K."/>
            <person name="Salamov A."/>
            <person name="Andreopoulos B."/>
            <person name="Baker S."/>
            <person name="Barry K."/>
            <person name="Bills G."/>
            <person name="Bluhm B."/>
            <person name="Cannon C."/>
            <person name="Castanera R."/>
            <person name="Culley D."/>
            <person name="Daum C."/>
            <person name="Ezra D."/>
            <person name="Gonzalez J."/>
            <person name="Henrissat B."/>
            <person name="Kuo A."/>
            <person name="Liang C."/>
            <person name="Lipzen A."/>
            <person name="Lutzoni F."/>
            <person name="Magnuson J."/>
            <person name="Mondo S."/>
            <person name="Nolan M."/>
            <person name="Ohm R."/>
            <person name="Pangilinan J."/>
            <person name="Park H.-J."/>
            <person name="Ramirez L."/>
            <person name="Alfaro M."/>
            <person name="Sun H."/>
            <person name="Tritt A."/>
            <person name="Yoshinaga Y."/>
            <person name="Zwiers L.-H."/>
            <person name="Turgeon B."/>
            <person name="Goodwin S."/>
            <person name="Spatafora J."/>
            <person name="Crous P."/>
            <person name="Grigoriev I."/>
        </authorList>
    </citation>
    <scope>NUCLEOTIDE SEQUENCE</scope>
    <source>
        <strain evidence="18">CBS 130266</strain>
    </source>
</reference>
<evidence type="ECO:0000256" key="16">
    <source>
        <dbReference type="SAM" id="SignalP"/>
    </source>
</evidence>
<keyword evidence="19" id="KW-1185">Reference proteome</keyword>
<keyword evidence="5 16" id="KW-0732">Signal</keyword>
<keyword evidence="3" id="KW-0964">Secreted</keyword>
<evidence type="ECO:0000256" key="7">
    <source>
        <dbReference type="ARBA" id="ARBA00023002"/>
    </source>
</evidence>
<feature type="non-terminal residue" evidence="18">
    <location>
        <position position="1"/>
    </location>
</feature>
<comment type="catalytic activity">
    <reaction evidence="14">
        <text>[(1-&gt;4)-beta-D-glucosyl]n+m + reduced acceptor + O2 = 4-dehydro-beta-D-glucosyl-[(1-&gt;4)-beta-D-glucosyl]n-1 + [(1-&gt;4)-beta-D-glucosyl]m + acceptor + H2O.</text>
        <dbReference type="EC" id="1.14.99.56"/>
    </reaction>
</comment>
<keyword evidence="8" id="KW-0186">Copper</keyword>
<keyword evidence="10" id="KW-1015">Disulfide bond</keyword>
<dbReference type="OrthoDB" id="3496539at2759"/>
<gene>
    <name evidence="18" type="ORF">EJ08DRAFT_596349</name>
</gene>
<evidence type="ECO:0000256" key="12">
    <source>
        <dbReference type="ARBA" id="ARBA00023326"/>
    </source>
</evidence>
<comment type="similarity">
    <text evidence="13">Belongs to the polysaccharide monooxygenase AA9 family.</text>
</comment>
<evidence type="ECO:0000313" key="19">
    <source>
        <dbReference type="Proteomes" id="UP000800235"/>
    </source>
</evidence>
<dbReference type="PANTHER" id="PTHR33353">
    <property type="entry name" value="PUTATIVE (AFU_ORTHOLOGUE AFUA_1G12560)-RELATED"/>
    <property type="match status" value="1"/>
</dbReference>
<evidence type="ECO:0000256" key="3">
    <source>
        <dbReference type="ARBA" id="ARBA00022525"/>
    </source>
</evidence>
<keyword evidence="11" id="KW-0119">Carbohydrate metabolism</keyword>
<accession>A0A9P4NIH5</accession>
<dbReference type="InterPro" id="IPR005103">
    <property type="entry name" value="AA9_LPMO"/>
</dbReference>
<comment type="caution">
    <text evidence="18">The sequence shown here is derived from an EMBL/GenBank/DDBJ whole genome shotgun (WGS) entry which is preliminary data.</text>
</comment>
<name>A0A9P4NIH5_9PEZI</name>
<evidence type="ECO:0000256" key="5">
    <source>
        <dbReference type="ARBA" id="ARBA00022729"/>
    </source>
</evidence>
<evidence type="ECO:0000256" key="1">
    <source>
        <dbReference type="ARBA" id="ARBA00001973"/>
    </source>
</evidence>
<keyword evidence="12" id="KW-0624">Polysaccharide degradation</keyword>
<dbReference type="GO" id="GO:0004497">
    <property type="term" value="F:monooxygenase activity"/>
    <property type="evidence" value="ECO:0007669"/>
    <property type="project" value="UniProtKB-KW"/>
</dbReference>
<feature type="signal peptide" evidence="16">
    <location>
        <begin position="1"/>
        <end position="18"/>
    </location>
</feature>
<evidence type="ECO:0000256" key="15">
    <source>
        <dbReference type="ARBA" id="ARBA00047174"/>
    </source>
</evidence>
<keyword evidence="4" id="KW-0479">Metal-binding</keyword>
<dbReference type="AlphaFoldDB" id="A0A9P4NIH5"/>
<dbReference type="Pfam" id="PF03443">
    <property type="entry name" value="AA9"/>
    <property type="match status" value="1"/>
</dbReference>
<dbReference type="InterPro" id="IPR049892">
    <property type="entry name" value="AA9"/>
</dbReference>
<keyword evidence="9" id="KW-0503">Monooxygenase</keyword>
<evidence type="ECO:0000256" key="9">
    <source>
        <dbReference type="ARBA" id="ARBA00023033"/>
    </source>
</evidence>
<feature type="chain" id="PRO_5040495797" description="lytic cellulose monooxygenase (C4-dehydrogenating)" evidence="16">
    <location>
        <begin position="19"/>
        <end position="270"/>
    </location>
</feature>
<dbReference type="Gene3D" id="2.70.50.70">
    <property type="match status" value="1"/>
</dbReference>
<keyword evidence="7" id="KW-0560">Oxidoreductase</keyword>
<comment type="subcellular location">
    <subcellularLocation>
        <location evidence="2">Secreted</location>
    </subcellularLocation>
</comment>
<dbReference type="PANTHER" id="PTHR33353:SF10">
    <property type="entry name" value="ENDO-BETA-1,4-GLUCANASE D"/>
    <property type="match status" value="1"/>
</dbReference>
<proteinExistence type="inferred from homology"/>
<evidence type="ECO:0000259" key="17">
    <source>
        <dbReference type="Pfam" id="PF03443"/>
    </source>
</evidence>
<dbReference type="GO" id="GO:0046872">
    <property type="term" value="F:metal ion binding"/>
    <property type="evidence" value="ECO:0007669"/>
    <property type="project" value="UniProtKB-KW"/>
</dbReference>
<dbReference type="GO" id="GO:0016787">
    <property type="term" value="F:hydrolase activity"/>
    <property type="evidence" value="ECO:0007669"/>
    <property type="project" value="UniProtKB-KW"/>
</dbReference>
<evidence type="ECO:0000256" key="6">
    <source>
        <dbReference type="ARBA" id="ARBA00023001"/>
    </source>
</evidence>
<organism evidence="18 19">
    <name type="scientific">Tothia fuscella</name>
    <dbReference type="NCBI Taxonomy" id="1048955"/>
    <lineage>
        <taxon>Eukaryota</taxon>
        <taxon>Fungi</taxon>
        <taxon>Dikarya</taxon>
        <taxon>Ascomycota</taxon>
        <taxon>Pezizomycotina</taxon>
        <taxon>Dothideomycetes</taxon>
        <taxon>Pleosporomycetidae</taxon>
        <taxon>Venturiales</taxon>
        <taxon>Cylindrosympodiaceae</taxon>
        <taxon>Tothia</taxon>
    </lineage>
</organism>
<comment type="cofactor">
    <cofactor evidence="1">
        <name>Cu(2+)</name>
        <dbReference type="ChEBI" id="CHEBI:29036"/>
    </cofactor>
</comment>
<dbReference type="EC" id="1.14.99.56" evidence="15"/>
<evidence type="ECO:0000256" key="10">
    <source>
        <dbReference type="ARBA" id="ARBA00023157"/>
    </source>
</evidence>
<dbReference type="CDD" id="cd21175">
    <property type="entry name" value="LPMO_AA9"/>
    <property type="match status" value="1"/>
</dbReference>